<gene>
    <name evidence="1" type="ORF">PGX00_19065</name>
</gene>
<proteinExistence type="predicted"/>
<organism evidence="1 2">
    <name type="scientific">Vibrio algarum</name>
    <dbReference type="NCBI Taxonomy" id="3020714"/>
    <lineage>
        <taxon>Bacteria</taxon>
        <taxon>Pseudomonadati</taxon>
        <taxon>Pseudomonadota</taxon>
        <taxon>Gammaproteobacteria</taxon>
        <taxon>Vibrionales</taxon>
        <taxon>Vibrionaceae</taxon>
        <taxon>Vibrio</taxon>
    </lineage>
</organism>
<reference evidence="1 2" key="1">
    <citation type="submission" date="2023-01" db="EMBL/GenBank/DDBJ databases">
        <title>Vibrio sp. KJ40-1 sp.nov, isolated from marine algae.</title>
        <authorList>
            <person name="Butt M."/>
            <person name="Kim J.M.J."/>
            <person name="Jeon C.O.C."/>
        </authorList>
    </citation>
    <scope>NUCLEOTIDE SEQUENCE [LARGE SCALE GENOMIC DNA]</scope>
    <source>
        <strain evidence="1 2">KJ40-1</strain>
    </source>
</reference>
<dbReference type="RefSeq" id="WP_272139542.1">
    <property type="nucleotide sequence ID" value="NZ_JAQLOI010000003.1"/>
</dbReference>
<sequence>MQEKLSTTNLAKKNDVDSKVLFSELNQYGYIVRHDNKWVLTNLGISYGGEYVTHSEYGQFIVWPNNLVVDKTLSNKTRFTATQIGDKVGLNAKKINQILNELGWIDKVSNGWQLSELGLKAGGEQREDKNNRSLYTLWHSIVLKNRNFKNSIQEFLGTDADSLSTDKSFSSFKQKFDAKHRTSDGHYVRSKGELIIDNWLYMAGLVHAYERKLPIEEEVYSNFYLPSGKVYIQFWGSDAGPVDTVTKQAKRRVYVDHGFNLIEIESDEIEKLDQLLAHSLRKFGIKAH</sequence>
<dbReference type="Proteomes" id="UP001210678">
    <property type="component" value="Unassembled WGS sequence"/>
</dbReference>
<dbReference type="GO" id="GO:0016301">
    <property type="term" value="F:kinase activity"/>
    <property type="evidence" value="ECO:0007669"/>
    <property type="project" value="UniProtKB-KW"/>
</dbReference>
<keyword evidence="2" id="KW-1185">Reference proteome</keyword>
<protein>
    <submittedName>
        <fullName evidence="1">Glycerol kinase</fullName>
    </submittedName>
</protein>
<dbReference type="EMBL" id="JAQLOI010000003">
    <property type="protein sequence ID" value="MDB1125644.1"/>
    <property type="molecule type" value="Genomic_DNA"/>
</dbReference>
<evidence type="ECO:0000313" key="1">
    <source>
        <dbReference type="EMBL" id="MDB1125644.1"/>
    </source>
</evidence>
<name>A0ABT4YVN5_9VIBR</name>
<keyword evidence="1" id="KW-0808">Transferase</keyword>
<evidence type="ECO:0000313" key="2">
    <source>
        <dbReference type="Proteomes" id="UP001210678"/>
    </source>
</evidence>
<keyword evidence="1" id="KW-0418">Kinase</keyword>
<accession>A0ABT4YVN5</accession>
<comment type="caution">
    <text evidence="1">The sequence shown here is derived from an EMBL/GenBank/DDBJ whole genome shotgun (WGS) entry which is preliminary data.</text>
</comment>